<reference evidence="1" key="1">
    <citation type="submission" date="2018-11" db="EMBL/GenBank/DDBJ databases">
        <authorList>
            <consortium name="Genoscope - CEA"/>
            <person name="William W."/>
        </authorList>
    </citation>
    <scope>NUCLEOTIDE SEQUENCE</scope>
</reference>
<dbReference type="AlphaFoldDB" id="A0A3P6CSW2"/>
<organism evidence="1">
    <name type="scientific">Brassica campestris</name>
    <name type="common">Field mustard</name>
    <dbReference type="NCBI Taxonomy" id="3711"/>
    <lineage>
        <taxon>Eukaryota</taxon>
        <taxon>Viridiplantae</taxon>
        <taxon>Streptophyta</taxon>
        <taxon>Embryophyta</taxon>
        <taxon>Tracheophyta</taxon>
        <taxon>Spermatophyta</taxon>
        <taxon>Magnoliopsida</taxon>
        <taxon>eudicotyledons</taxon>
        <taxon>Gunneridae</taxon>
        <taxon>Pentapetalae</taxon>
        <taxon>rosids</taxon>
        <taxon>malvids</taxon>
        <taxon>Brassicales</taxon>
        <taxon>Brassicaceae</taxon>
        <taxon>Brassiceae</taxon>
        <taxon>Brassica</taxon>
    </lineage>
</organism>
<sequence length="36" mass="4445">MKVKKVIIFIRKKKDFCNNLLQNKSYFFLPWSYSNC</sequence>
<proteinExistence type="predicted"/>
<gene>
    <name evidence="1" type="ORF">BRAA04T17416Z</name>
</gene>
<protein>
    <submittedName>
        <fullName evidence="1">Uncharacterized protein</fullName>
    </submittedName>
</protein>
<name>A0A3P6CSW2_BRACM</name>
<evidence type="ECO:0000313" key="1">
    <source>
        <dbReference type="EMBL" id="VDD13351.1"/>
    </source>
</evidence>
<accession>A0A3P6CSW2</accession>
<dbReference type="EMBL" id="LR031576">
    <property type="protein sequence ID" value="VDD13351.1"/>
    <property type="molecule type" value="Genomic_DNA"/>
</dbReference>